<accession>A0AAV2E2G4</accession>
<dbReference type="EMBL" id="OZ034817">
    <property type="protein sequence ID" value="CAL1380029.1"/>
    <property type="molecule type" value="Genomic_DNA"/>
</dbReference>
<dbReference type="Proteomes" id="UP001497516">
    <property type="component" value="Chromosome 4"/>
</dbReference>
<sequence>MSCRILEATVMKLEVACQYMWALIIHQAKLCVVETVCAVVLSAGLGAVSRGEDEETAIALTFTLGRPSGNHGSNGSIRCSQYRISYPVVTYPATALGDHGCVGSAFNDDVAAAVAKDEQECGKDEYRWNLHSAEKGVNLLS</sequence>
<evidence type="ECO:0000313" key="2">
    <source>
        <dbReference type="Proteomes" id="UP001497516"/>
    </source>
</evidence>
<organism evidence="1 2">
    <name type="scientific">Linum trigynum</name>
    <dbReference type="NCBI Taxonomy" id="586398"/>
    <lineage>
        <taxon>Eukaryota</taxon>
        <taxon>Viridiplantae</taxon>
        <taxon>Streptophyta</taxon>
        <taxon>Embryophyta</taxon>
        <taxon>Tracheophyta</taxon>
        <taxon>Spermatophyta</taxon>
        <taxon>Magnoliopsida</taxon>
        <taxon>eudicotyledons</taxon>
        <taxon>Gunneridae</taxon>
        <taxon>Pentapetalae</taxon>
        <taxon>rosids</taxon>
        <taxon>fabids</taxon>
        <taxon>Malpighiales</taxon>
        <taxon>Linaceae</taxon>
        <taxon>Linum</taxon>
    </lineage>
</organism>
<reference evidence="1 2" key="1">
    <citation type="submission" date="2024-04" db="EMBL/GenBank/DDBJ databases">
        <authorList>
            <person name="Fracassetti M."/>
        </authorList>
    </citation>
    <scope>NUCLEOTIDE SEQUENCE [LARGE SCALE GENOMIC DNA]</scope>
</reference>
<name>A0AAV2E2G4_9ROSI</name>
<protein>
    <submittedName>
        <fullName evidence="1">Uncharacterized protein</fullName>
    </submittedName>
</protein>
<gene>
    <name evidence="1" type="ORF">LTRI10_LOCUS21507</name>
</gene>
<evidence type="ECO:0000313" key="1">
    <source>
        <dbReference type="EMBL" id="CAL1380029.1"/>
    </source>
</evidence>
<keyword evidence="2" id="KW-1185">Reference proteome</keyword>
<dbReference type="AlphaFoldDB" id="A0AAV2E2G4"/>
<proteinExistence type="predicted"/>